<proteinExistence type="predicted"/>
<evidence type="ECO:0000256" key="1">
    <source>
        <dbReference type="SAM" id="Phobius"/>
    </source>
</evidence>
<dbReference type="AlphaFoldDB" id="A0A4Z2G3X7"/>
<organism evidence="2 3">
    <name type="scientific">Liparis tanakae</name>
    <name type="common">Tanaka's snailfish</name>
    <dbReference type="NCBI Taxonomy" id="230148"/>
    <lineage>
        <taxon>Eukaryota</taxon>
        <taxon>Metazoa</taxon>
        <taxon>Chordata</taxon>
        <taxon>Craniata</taxon>
        <taxon>Vertebrata</taxon>
        <taxon>Euteleostomi</taxon>
        <taxon>Actinopterygii</taxon>
        <taxon>Neopterygii</taxon>
        <taxon>Teleostei</taxon>
        <taxon>Neoteleostei</taxon>
        <taxon>Acanthomorphata</taxon>
        <taxon>Eupercaria</taxon>
        <taxon>Perciformes</taxon>
        <taxon>Cottioidei</taxon>
        <taxon>Cottales</taxon>
        <taxon>Liparidae</taxon>
        <taxon>Liparis</taxon>
    </lineage>
</organism>
<keyword evidence="3" id="KW-1185">Reference proteome</keyword>
<protein>
    <submittedName>
        <fullName evidence="2">Uncharacterized protein</fullName>
    </submittedName>
</protein>
<feature type="transmembrane region" description="Helical" evidence="1">
    <location>
        <begin position="131"/>
        <end position="155"/>
    </location>
</feature>
<accession>A0A4Z2G3X7</accession>
<dbReference type="Proteomes" id="UP000314294">
    <property type="component" value="Unassembled WGS sequence"/>
</dbReference>
<keyword evidence="1" id="KW-0812">Transmembrane</keyword>
<evidence type="ECO:0000313" key="2">
    <source>
        <dbReference type="EMBL" id="TNN48011.1"/>
    </source>
</evidence>
<name>A0A4Z2G3X7_9TELE</name>
<gene>
    <name evidence="2" type="ORF">EYF80_041783</name>
</gene>
<keyword evidence="1" id="KW-0472">Membrane</keyword>
<keyword evidence="1" id="KW-1133">Transmembrane helix</keyword>
<evidence type="ECO:0000313" key="3">
    <source>
        <dbReference type="Proteomes" id="UP000314294"/>
    </source>
</evidence>
<sequence length="249" mass="28622">MARAAERGGRRRRPGVSRVHWRRQVADFRLQRPVLLSTSWANQTIDDKCVHFFSIWVLKDGMQMSRPPFSSVSSWSRAERTPDFISAPLVLRVPRLTDSHLVSTSRVLALTWFSVLYVVRTKETGQDVGFFLFLLFLWFLRFLQFLSFLWLIWFLRFLPVAPPVPLVPIVPPVLLLPVAPLVPPVPPVPLVPARSSTSGWMFWSHQYQLLTGQQQGAGKGFETHREKVWAASDIYVAAPRRESFQEGKK</sequence>
<comment type="caution">
    <text evidence="2">The sequence shown here is derived from an EMBL/GenBank/DDBJ whole genome shotgun (WGS) entry which is preliminary data.</text>
</comment>
<dbReference type="EMBL" id="SRLO01000715">
    <property type="protein sequence ID" value="TNN48011.1"/>
    <property type="molecule type" value="Genomic_DNA"/>
</dbReference>
<reference evidence="2 3" key="1">
    <citation type="submission" date="2019-03" db="EMBL/GenBank/DDBJ databases">
        <title>First draft genome of Liparis tanakae, snailfish: a comprehensive survey of snailfish specific genes.</title>
        <authorList>
            <person name="Kim W."/>
            <person name="Song I."/>
            <person name="Jeong J.-H."/>
            <person name="Kim D."/>
            <person name="Kim S."/>
            <person name="Ryu S."/>
            <person name="Song J.Y."/>
            <person name="Lee S.K."/>
        </authorList>
    </citation>
    <scope>NUCLEOTIDE SEQUENCE [LARGE SCALE GENOMIC DNA]</scope>
    <source>
        <tissue evidence="2">Muscle</tissue>
    </source>
</reference>